<evidence type="ECO:0008006" key="4">
    <source>
        <dbReference type="Google" id="ProtNLM"/>
    </source>
</evidence>
<sequence>MRRRLSPWDDLLRNRTGELTHEEVQALSSSTVFKARLQHHQLDLQLFVTDEKAGAVLSATAWHAALEAVLRRRIRRTFNLDVFLVLDYGARHTHPASQRQQSLSEDSGMAVQAQAPEKTGRVEQLAVHTPEQGERPARQTPESAQDGAKTAWENTHPLPATTNSGA</sequence>
<name>A0ABX1IUN6_STRGB</name>
<feature type="region of interest" description="Disordered" evidence="1">
    <location>
        <begin position="95"/>
        <end position="166"/>
    </location>
</feature>
<proteinExistence type="predicted"/>
<dbReference type="EMBL" id="JAAXMD010000337">
    <property type="protein sequence ID" value="NKQ27902.1"/>
    <property type="molecule type" value="Genomic_DNA"/>
</dbReference>
<dbReference type="Proteomes" id="UP000744032">
    <property type="component" value="Unassembled WGS sequence"/>
</dbReference>
<comment type="caution">
    <text evidence="2">The sequence shown here is derived from an EMBL/GenBank/DDBJ whole genome shotgun (WGS) entry which is preliminary data.</text>
</comment>
<dbReference type="RefSeq" id="WP_168375700.1">
    <property type="nucleotide sequence ID" value="NZ_JAAXMD010000337.1"/>
</dbReference>
<evidence type="ECO:0000256" key="1">
    <source>
        <dbReference type="SAM" id="MobiDB-lite"/>
    </source>
</evidence>
<evidence type="ECO:0000313" key="3">
    <source>
        <dbReference type="Proteomes" id="UP000744032"/>
    </source>
</evidence>
<protein>
    <recommendedName>
        <fullName evidence="4">DUF721 domain-containing protein</fullName>
    </recommendedName>
</protein>
<accession>A0ABX1IUN6</accession>
<organism evidence="2 3">
    <name type="scientific">Streptomyces galbus</name>
    <dbReference type="NCBI Taxonomy" id="33898"/>
    <lineage>
        <taxon>Bacteria</taxon>
        <taxon>Bacillati</taxon>
        <taxon>Actinomycetota</taxon>
        <taxon>Actinomycetes</taxon>
        <taxon>Kitasatosporales</taxon>
        <taxon>Streptomycetaceae</taxon>
        <taxon>Streptomyces</taxon>
    </lineage>
</organism>
<feature type="compositionally biased region" description="Polar residues" evidence="1">
    <location>
        <begin position="95"/>
        <end position="105"/>
    </location>
</feature>
<reference evidence="2 3" key="1">
    <citation type="submission" date="2020-04" db="EMBL/GenBank/DDBJ databases">
        <title>Genome sequence of Streptomyces galbus strain I339.</title>
        <authorList>
            <person name="Silva E.A.N."/>
            <person name="Merces M."/>
            <person name="Castelo Branco A.P.O.T."/>
            <person name="Vasconcelos P.C."/>
            <person name="Costa N.P."/>
            <person name="Marinho G.C.S."/>
            <person name="Oliveira C.J.B."/>
            <person name="Araujo D."/>
            <person name="Rodrigues Junior V.S."/>
            <person name="Almeida R."/>
            <person name="Silva Filho U.R."/>
            <person name="Andrade A.S.A."/>
            <person name="Cibulski S.P."/>
        </authorList>
    </citation>
    <scope>NUCLEOTIDE SEQUENCE [LARGE SCALE GENOMIC DNA]</scope>
    <source>
        <strain evidence="2 3">I339</strain>
    </source>
</reference>
<evidence type="ECO:0000313" key="2">
    <source>
        <dbReference type="EMBL" id="NKQ27902.1"/>
    </source>
</evidence>
<gene>
    <name evidence="2" type="ORF">HF200_26730</name>
</gene>
<keyword evidence="3" id="KW-1185">Reference proteome</keyword>